<dbReference type="Proteomes" id="UP000187203">
    <property type="component" value="Unassembled WGS sequence"/>
</dbReference>
<proteinExistence type="predicted"/>
<gene>
    <name evidence="1" type="ORF">COLO4_03708</name>
</gene>
<evidence type="ECO:0000313" key="2">
    <source>
        <dbReference type="Proteomes" id="UP000187203"/>
    </source>
</evidence>
<comment type="caution">
    <text evidence="1">The sequence shown here is derived from an EMBL/GenBank/DDBJ whole genome shotgun (WGS) entry which is preliminary data.</text>
</comment>
<dbReference type="AlphaFoldDB" id="A0A1R3KXD3"/>
<name>A0A1R3KXD3_9ROSI</name>
<reference evidence="2" key="1">
    <citation type="submission" date="2013-09" db="EMBL/GenBank/DDBJ databases">
        <title>Corchorus olitorius genome sequencing.</title>
        <authorList>
            <person name="Alam M."/>
            <person name="Haque M.S."/>
            <person name="Islam M.S."/>
            <person name="Emdad E.M."/>
            <person name="Islam M.M."/>
            <person name="Ahmed B."/>
            <person name="Halim A."/>
            <person name="Hossen Q.M.M."/>
            <person name="Hossain M.Z."/>
            <person name="Ahmed R."/>
            <person name="Khan M.M."/>
            <person name="Islam R."/>
            <person name="Rashid M.M."/>
            <person name="Khan S.A."/>
            <person name="Rahman M.S."/>
            <person name="Alam M."/>
            <person name="Yahiya A.S."/>
            <person name="Khan M.S."/>
            <person name="Azam M.S."/>
            <person name="Haque T."/>
            <person name="Lashkar M.Z.H."/>
            <person name="Akhand A.I."/>
            <person name="Morshed G."/>
            <person name="Roy S."/>
            <person name="Uddin K.S."/>
            <person name="Rabeya T."/>
            <person name="Hossain A.S."/>
            <person name="Chowdhury A."/>
            <person name="Snigdha A.R."/>
            <person name="Mortoza M.S."/>
            <person name="Matin S.A."/>
            <person name="Hoque S.M.E."/>
            <person name="Islam M.K."/>
            <person name="Roy D.K."/>
            <person name="Haider R."/>
            <person name="Moosa M.M."/>
            <person name="Elias S.M."/>
            <person name="Hasan A.M."/>
            <person name="Jahan S."/>
            <person name="Shafiuddin M."/>
            <person name="Mahmood N."/>
            <person name="Shommy N.S."/>
        </authorList>
    </citation>
    <scope>NUCLEOTIDE SEQUENCE [LARGE SCALE GENOMIC DNA]</scope>
    <source>
        <strain evidence="2">cv. O-4</strain>
    </source>
</reference>
<protein>
    <submittedName>
        <fullName evidence="1">Uncharacterized protein</fullName>
    </submittedName>
</protein>
<evidence type="ECO:0000313" key="1">
    <source>
        <dbReference type="EMBL" id="OMP11740.1"/>
    </source>
</evidence>
<organism evidence="1 2">
    <name type="scientific">Corchorus olitorius</name>
    <dbReference type="NCBI Taxonomy" id="93759"/>
    <lineage>
        <taxon>Eukaryota</taxon>
        <taxon>Viridiplantae</taxon>
        <taxon>Streptophyta</taxon>
        <taxon>Embryophyta</taxon>
        <taxon>Tracheophyta</taxon>
        <taxon>Spermatophyta</taxon>
        <taxon>Magnoliopsida</taxon>
        <taxon>eudicotyledons</taxon>
        <taxon>Gunneridae</taxon>
        <taxon>Pentapetalae</taxon>
        <taxon>rosids</taxon>
        <taxon>malvids</taxon>
        <taxon>Malvales</taxon>
        <taxon>Malvaceae</taxon>
        <taxon>Grewioideae</taxon>
        <taxon>Apeibeae</taxon>
        <taxon>Corchorus</taxon>
    </lineage>
</organism>
<accession>A0A1R3KXD3</accession>
<keyword evidence="2" id="KW-1185">Reference proteome</keyword>
<sequence>MDYLPRRRLTPRLPLNTRSSSLLSLLLKKNPFLRFTPLFFNSERVQSLQQSPGSDLVVPISIRPLIAPQSSSL</sequence>
<dbReference type="EMBL" id="AWUE01010325">
    <property type="protein sequence ID" value="OMP11740.1"/>
    <property type="molecule type" value="Genomic_DNA"/>
</dbReference>